<protein>
    <submittedName>
        <fullName evidence="5">rRNA methyltransferase</fullName>
    </submittedName>
</protein>
<dbReference type="OrthoDB" id="9785673at2"/>
<dbReference type="InterPro" id="IPR029026">
    <property type="entry name" value="tRNA_m1G_MTases_N"/>
</dbReference>
<dbReference type="InterPro" id="IPR001537">
    <property type="entry name" value="SpoU_MeTrfase"/>
</dbReference>
<keyword evidence="6" id="KW-1185">Reference proteome</keyword>
<dbReference type="GO" id="GO:0008173">
    <property type="term" value="F:RNA methyltransferase activity"/>
    <property type="evidence" value="ECO:0007669"/>
    <property type="project" value="InterPro"/>
</dbReference>
<accession>A0A8B2NL17</accession>
<keyword evidence="1" id="KW-0694">RNA-binding</keyword>
<dbReference type="CDD" id="cd18092">
    <property type="entry name" value="SpoU-like_TrmH"/>
    <property type="match status" value="1"/>
</dbReference>
<dbReference type="Gene3D" id="3.40.1280.10">
    <property type="match status" value="1"/>
</dbReference>
<dbReference type="PANTHER" id="PTHR43453">
    <property type="entry name" value="RRNA METHYLASE-LIKE"/>
    <property type="match status" value="1"/>
</dbReference>
<keyword evidence="3 5" id="KW-0808">Transferase</keyword>
<dbReference type="PANTHER" id="PTHR43453:SF3">
    <property type="entry name" value="TRNA_RRNA METHYLTRANSFERASE SPOU TYPE DOMAIN-CONTAINING PROTEIN"/>
    <property type="match status" value="1"/>
</dbReference>
<dbReference type="Pfam" id="PF00588">
    <property type="entry name" value="SpoU_methylase"/>
    <property type="match status" value="1"/>
</dbReference>
<dbReference type="InterPro" id="IPR029028">
    <property type="entry name" value="Alpha/beta_knot_MTases"/>
</dbReference>
<reference evidence="5 6" key="1">
    <citation type="submission" date="2018-05" db="EMBL/GenBank/DDBJ databases">
        <title>Acuticoccus sediminis sp. nov., isolated from deep-sea sediment of Indian Ocean.</title>
        <authorList>
            <person name="Liu X."/>
            <person name="Lai Q."/>
            <person name="Du Y."/>
            <person name="Sun F."/>
            <person name="Zhang X."/>
            <person name="Wang S."/>
            <person name="Shao Z."/>
        </authorList>
    </citation>
    <scope>NUCLEOTIDE SEQUENCE [LARGE SCALE GENOMIC DNA]</scope>
    <source>
        <strain evidence="5 6">PTG4-2</strain>
    </source>
</reference>
<sequence>MKPFRCKHLIAVLERPHDFRNIGAVIRNVDALGVEKTYIVDPQRALPDDWQDMRDRGTIFKSSVSAVKWSFVKRFDSSEECFEHLRFKNFSSIVTSPHQKGKTNVVLHEGDYTVYPKLAVWFGSEATGISDFMAERSELNVTIPMYGMVERLNLGTTTGIVLHEIARQRRDYQSRYTRKNKRGEKRPA</sequence>
<dbReference type="InterPro" id="IPR033671">
    <property type="entry name" value="TrmH"/>
</dbReference>
<dbReference type="Proteomes" id="UP000249590">
    <property type="component" value="Unassembled WGS sequence"/>
</dbReference>
<keyword evidence="2 5" id="KW-0489">Methyltransferase</keyword>
<evidence type="ECO:0000259" key="4">
    <source>
        <dbReference type="Pfam" id="PF00588"/>
    </source>
</evidence>
<evidence type="ECO:0000256" key="2">
    <source>
        <dbReference type="ARBA" id="ARBA00022603"/>
    </source>
</evidence>
<comment type="caution">
    <text evidence="5">The sequence shown here is derived from an EMBL/GenBank/DDBJ whole genome shotgun (WGS) entry which is preliminary data.</text>
</comment>
<evidence type="ECO:0000313" key="5">
    <source>
        <dbReference type="EMBL" id="RAH98293.1"/>
    </source>
</evidence>
<gene>
    <name evidence="5" type="ORF">DLJ53_26660</name>
</gene>
<evidence type="ECO:0000256" key="1">
    <source>
        <dbReference type="ARBA" id="ARBA00022555"/>
    </source>
</evidence>
<organism evidence="5 6">
    <name type="scientific">Acuticoccus sediminis</name>
    <dbReference type="NCBI Taxonomy" id="2184697"/>
    <lineage>
        <taxon>Bacteria</taxon>
        <taxon>Pseudomonadati</taxon>
        <taxon>Pseudomonadota</taxon>
        <taxon>Alphaproteobacteria</taxon>
        <taxon>Hyphomicrobiales</taxon>
        <taxon>Amorphaceae</taxon>
        <taxon>Acuticoccus</taxon>
    </lineage>
</organism>
<evidence type="ECO:0000256" key="3">
    <source>
        <dbReference type="ARBA" id="ARBA00022679"/>
    </source>
</evidence>
<dbReference type="AlphaFoldDB" id="A0A8B2NL17"/>
<name>A0A8B2NL17_9HYPH</name>
<dbReference type="SUPFAM" id="SSF75217">
    <property type="entry name" value="alpha/beta knot"/>
    <property type="match status" value="1"/>
</dbReference>
<dbReference type="GO" id="GO:0002938">
    <property type="term" value="P:tRNA guanine ribose methylation"/>
    <property type="evidence" value="ECO:0007669"/>
    <property type="project" value="TreeGrafter"/>
</dbReference>
<evidence type="ECO:0000313" key="6">
    <source>
        <dbReference type="Proteomes" id="UP000249590"/>
    </source>
</evidence>
<dbReference type="GO" id="GO:0000049">
    <property type="term" value="F:tRNA binding"/>
    <property type="evidence" value="ECO:0007669"/>
    <property type="project" value="UniProtKB-KW"/>
</dbReference>
<keyword evidence="1" id="KW-0820">tRNA-binding</keyword>
<feature type="domain" description="tRNA/rRNA methyltransferase SpoU type" evidence="4">
    <location>
        <begin position="9"/>
        <end position="163"/>
    </location>
</feature>
<dbReference type="EMBL" id="QHHQ01000007">
    <property type="protein sequence ID" value="RAH98293.1"/>
    <property type="molecule type" value="Genomic_DNA"/>
</dbReference>
<proteinExistence type="predicted"/>